<reference evidence="2 3" key="1">
    <citation type="submission" date="2020-08" db="EMBL/GenBank/DDBJ databases">
        <title>Genomic Encyclopedia of Type Strains, Phase III (KMG-III): the genomes of soil and plant-associated and newly described type strains.</title>
        <authorList>
            <person name="Whitman W."/>
        </authorList>
    </citation>
    <scope>NUCLEOTIDE SEQUENCE [LARGE SCALE GENOMIC DNA]</scope>
    <source>
        <strain evidence="2 3">CECT 7753</strain>
    </source>
</reference>
<proteinExistence type="predicted"/>
<protein>
    <submittedName>
        <fullName evidence="2">Uncharacterized protein</fullName>
    </submittedName>
</protein>
<keyword evidence="1" id="KW-1133">Transmembrane helix</keyword>
<evidence type="ECO:0000256" key="1">
    <source>
        <dbReference type="SAM" id="Phobius"/>
    </source>
</evidence>
<evidence type="ECO:0000313" key="2">
    <source>
        <dbReference type="EMBL" id="MBB3222383.1"/>
    </source>
</evidence>
<keyword evidence="1" id="KW-0472">Membrane</keyword>
<comment type="caution">
    <text evidence="2">The sequence shown here is derived from an EMBL/GenBank/DDBJ whole genome shotgun (WGS) entry which is preliminary data.</text>
</comment>
<sequence length="37" mass="4507">MEPYRYHIERRRIMGKYLLAWLLGVPAVVLVLIYLIF</sequence>
<dbReference type="EMBL" id="JACHXS010000005">
    <property type="protein sequence ID" value="MBB3222383.1"/>
    <property type="molecule type" value="Genomic_DNA"/>
</dbReference>
<evidence type="ECO:0000313" key="3">
    <source>
        <dbReference type="Proteomes" id="UP000584325"/>
    </source>
</evidence>
<dbReference type="Proteomes" id="UP000584325">
    <property type="component" value="Unassembled WGS sequence"/>
</dbReference>
<accession>A0A7W5EC28</accession>
<feature type="transmembrane region" description="Helical" evidence="1">
    <location>
        <begin position="17"/>
        <end position="36"/>
    </location>
</feature>
<keyword evidence="1" id="KW-0812">Transmembrane</keyword>
<organism evidence="2 3">
    <name type="scientific">Pseudoduganella umbonata</name>
    <dbReference type="NCBI Taxonomy" id="864828"/>
    <lineage>
        <taxon>Bacteria</taxon>
        <taxon>Pseudomonadati</taxon>
        <taxon>Pseudomonadota</taxon>
        <taxon>Betaproteobacteria</taxon>
        <taxon>Burkholderiales</taxon>
        <taxon>Oxalobacteraceae</taxon>
        <taxon>Telluria group</taxon>
        <taxon>Pseudoduganella</taxon>
    </lineage>
</organism>
<gene>
    <name evidence="2" type="ORF">FHS02_003202</name>
</gene>
<name>A0A7W5EC28_9BURK</name>
<dbReference type="AlphaFoldDB" id="A0A7W5EC28"/>